<feature type="transmembrane region" description="Helical" evidence="26">
    <location>
        <begin position="372"/>
        <end position="395"/>
    </location>
</feature>
<dbReference type="GO" id="GO:0015293">
    <property type="term" value="F:symporter activity"/>
    <property type="evidence" value="ECO:0007669"/>
    <property type="project" value="UniProtKB-KW"/>
</dbReference>
<dbReference type="EMBL" id="OV651822">
    <property type="protein sequence ID" value="CAH1100733.1"/>
    <property type="molecule type" value="Genomic_DNA"/>
</dbReference>
<dbReference type="InterPro" id="IPR011701">
    <property type="entry name" value="MFS"/>
</dbReference>
<dbReference type="PANTHER" id="PTHR11662:SF455">
    <property type="entry name" value="GH23975P"/>
    <property type="match status" value="1"/>
</dbReference>
<evidence type="ECO:0000256" key="1">
    <source>
        <dbReference type="ARBA" id="ARBA00004432"/>
    </source>
</evidence>
<evidence type="ECO:0000256" key="19">
    <source>
        <dbReference type="ARBA" id="ARBA00051447"/>
    </source>
</evidence>
<evidence type="ECO:0000256" key="8">
    <source>
        <dbReference type="ARBA" id="ARBA00022847"/>
    </source>
</evidence>
<keyword evidence="9 26" id="KW-1133">Transmembrane helix</keyword>
<dbReference type="Gene3D" id="1.20.1250.20">
    <property type="entry name" value="MFS general substrate transporter like domains"/>
    <property type="match status" value="2"/>
</dbReference>
<dbReference type="GO" id="GO:0046942">
    <property type="term" value="P:carboxylic acid transport"/>
    <property type="evidence" value="ECO:0007669"/>
    <property type="project" value="UniProtKB-ARBA"/>
</dbReference>
<dbReference type="AlphaFoldDB" id="A0A9P0CHF9"/>
<dbReference type="CDD" id="cd17318">
    <property type="entry name" value="MFS_SLC17"/>
    <property type="match status" value="1"/>
</dbReference>
<comment type="catalytic activity">
    <reaction evidence="20">
        <text>D-glucuronate(out) + H(+)(out) = D-glucuronate(in) + H(+)(in)</text>
        <dbReference type="Rhea" id="RHEA:72591"/>
        <dbReference type="ChEBI" id="CHEBI:15378"/>
        <dbReference type="ChEBI" id="CHEBI:58720"/>
    </reaction>
    <physiologicalReaction direction="left-to-right" evidence="20">
        <dbReference type="Rhea" id="RHEA:72592"/>
    </physiologicalReaction>
</comment>
<dbReference type="FunFam" id="1.20.1250.20:FF:000067">
    <property type="entry name" value="sialin isoform X2"/>
    <property type="match status" value="1"/>
</dbReference>
<reference evidence="28" key="1">
    <citation type="submission" date="2022-01" db="EMBL/GenBank/DDBJ databases">
        <authorList>
            <person name="King R."/>
        </authorList>
    </citation>
    <scope>NUCLEOTIDE SEQUENCE</scope>
</reference>
<evidence type="ECO:0000256" key="4">
    <source>
        <dbReference type="ARBA" id="ARBA00004656"/>
    </source>
</evidence>
<evidence type="ECO:0000256" key="22">
    <source>
        <dbReference type="ARBA" id="ARBA00069713"/>
    </source>
</evidence>
<feature type="transmembrane region" description="Helical" evidence="26">
    <location>
        <begin position="88"/>
        <end position="109"/>
    </location>
</feature>
<dbReference type="PROSITE" id="PS50850">
    <property type="entry name" value="MFS"/>
    <property type="match status" value="1"/>
</dbReference>
<evidence type="ECO:0000256" key="6">
    <source>
        <dbReference type="ARBA" id="ARBA00022475"/>
    </source>
</evidence>
<keyword evidence="29" id="KW-1185">Reference proteome</keyword>
<evidence type="ECO:0000256" key="13">
    <source>
        <dbReference type="ARBA" id="ARBA00023228"/>
    </source>
</evidence>
<comment type="catalytic activity">
    <reaction evidence="15">
        <text>2 nitrate(out) + H(+)(out) = 2 nitrate(in) + H(+)(in)</text>
        <dbReference type="Rhea" id="RHEA:71539"/>
        <dbReference type="ChEBI" id="CHEBI:15378"/>
        <dbReference type="ChEBI" id="CHEBI:17632"/>
    </reaction>
    <physiologicalReaction direction="left-to-right" evidence="15">
        <dbReference type="Rhea" id="RHEA:71540"/>
    </physiologicalReaction>
</comment>
<dbReference type="InterPro" id="IPR020846">
    <property type="entry name" value="MFS_dom"/>
</dbReference>
<comment type="catalytic activity">
    <reaction evidence="18">
        <text>N-acetyl-L-aspartyl-L-glutamate(out) = N-acetyl-L-aspartyl-L-glutamate(in)</text>
        <dbReference type="Rhea" id="RHEA:72599"/>
        <dbReference type="ChEBI" id="CHEBI:76931"/>
    </reaction>
    <physiologicalReaction direction="left-to-right" evidence="18">
        <dbReference type="Rhea" id="RHEA:72600"/>
    </physiologicalReaction>
</comment>
<feature type="transmembrane region" description="Helical" evidence="26">
    <location>
        <begin position="116"/>
        <end position="135"/>
    </location>
</feature>
<dbReference type="SUPFAM" id="SSF103473">
    <property type="entry name" value="MFS general substrate transporter"/>
    <property type="match status" value="1"/>
</dbReference>
<keyword evidence="13" id="KW-0458">Lysosome</keyword>
<dbReference type="GO" id="GO:0016323">
    <property type="term" value="C:basolateral plasma membrane"/>
    <property type="evidence" value="ECO:0007669"/>
    <property type="project" value="UniProtKB-SubCell"/>
</dbReference>
<protein>
    <recommendedName>
        <fullName evidence="22">Sialin</fullName>
    </recommendedName>
    <alternativeName>
        <fullName evidence="25">H(+)/nitrate cotransporter</fullName>
    </alternativeName>
    <alternativeName>
        <fullName evidence="23">H(+)/sialic acid cotransporter</fullName>
    </alternativeName>
    <alternativeName>
        <fullName evidence="24">Vesicular excitatory amino acid transporter</fullName>
    </alternativeName>
</protein>
<feature type="transmembrane region" description="Helical" evidence="26">
    <location>
        <begin position="176"/>
        <end position="201"/>
    </location>
</feature>
<name>A0A9P0CHF9_9CUCU</name>
<evidence type="ECO:0000256" key="16">
    <source>
        <dbReference type="ARBA" id="ARBA00050554"/>
    </source>
</evidence>
<comment type="function">
    <text evidence="21">Receptor for CM101, a polysaccharide produced by group B Streptococcus with antipathoangiogenic properties.</text>
</comment>
<gene>
    <name evidence="28" type="ORF">PSYICH_LOCUS2016</name>
</gene>
<evidence type="ECO:0000256" key="7">
    <source>
        <dbReference type="ARBA" id="ARBA00022692"/>
    </source>
</evidence>
<evidence type="ECO:0000256" key="11">
    <source>
        <dbReference type="ARBA" id="ARBA00023136"/>
    </source>
</evidence>
<keyword evidence="5" id="KW-0813">Transport</keyword>
<evidence type="ECO:0000256" key="25">
    <source>
        <dbReference type="ARBA" id="ARBA00081925"/>
    </source>
</evidence>
<evidence type="ECO:0000259" key="27">
    <source>
        <dbReference type="PROSITE" id="PS50850"/>
    </source>
</evidence>
<evidence type="ECO:0000256" key="12">
    <source>
        <dbReference type="ARBA" id="ARBA00023180"/>
    </source>
</evidence>
<evidence type="ECO:0000256" key="23">
    <source>
        <dbReference type="ARBA" id="ARBA00080244"/>
    </source>
</evidence>
<dbReference type="PANTHER" id="PTHR11662">
    <property type="entry name" value="SOLUTE CARRIER FAMILY 17"/>
    <property type="match status" value="1"/>
</dbReference>
<sequence length="496" mass="55157">MVQEIQMMDNGNGLENPIKYDVPIWKIWKHKRYVLSILAFFGFMNMYALRTNLNIAIVDMTDFKNITLEDGSTILKREFEWDSTIRGYVLSSFFYGYILTQILGGYFAVQIGGAKVYGFGIAATSIFTLITPWIAKTNVYLLIAVRTIEGAFEGVTYSALQEVWTHWAPPSERSRLVSIALSGSYFGGVFAMPICSLIATAYGWETIFYVFGTLGLIWYLVWIIVIRDTPSKDSRIDQKELVYITEAIKAVKNNTKIKVPWTKIITSRAVIANTICLTCESWGFNTMLTFLPQIMKSLLGFELTKAGVLSAMPYLVTSISVQMSGQLADFLIRRKCMSTTNVTKCLIVTGLMGQAIFILVAGYWISSVGTPLCLIIGVGLGGIAISAMVTNSLYIAPKFAGVIFGMNNTIATIPGILSPILTGYIVTDLTSITQWRIVFFISSGLYFIGVIVSFFFTTGIRQPWAESENHDNIKDLNGNINGVNKNFRLEDGNNCL</sequence>
<feature type="transmembrane region" description="Helical" evidence="26">
    <location>
        <begin position="437"/>
        <end position="456"/>
    </location>
</feature>
<evidence type="ECO:0000256" key="17">
    <source>
        <dbReference type="ARBA" id="ARBA00050625"/>
    </source>
</evidence>
<accession>A0A9P0CHF9</accession>
<dbReference type="Proteomes" id="UP001153636">
    <property type="component" value="Chromosome 10"/>
</dbReference>
<evidence type="ECO:0000256" key="21">
    <source>
        <dbReference type="ARBA" id="ARBA00056891"/>
    </source>
</evidence>
<dbReference type="OrthoDB" id="2985014at2759"/>
<feature type="transmembrane region" description="Helical" evidence="26">
    <location>
        <begin position="207"/>
        <end position="226"/>
    </location>
</feature>
<evidence type="ECO:0000256" key="24">
    <source>
        <dbReference type="ARBA" id="ARBA00081195"/>
    </source>
</evidence>
<feature type="transmembrane region" description="Helical" evidence="26">
    <location>
        <begin position="33"/>
        <end position="50"/>
    </location>
</feature>
<feature type="domain" description="Major facilitator superfamily (MFS) profile" evidence="27">
    <location>
        <begin position="34"/>
        <end position="461"/>
    </location>
</feature>
<dbReference type="FunFam" id="1.20.1250.20:FF:000003">
    <property type="entry name" value="Solute carrier family 17 member 3"/>
    <property type="match status" value="1"/>
</dbReference>
<evidence type="ECO:0000256" key="2">
    <source>
        <dbReference type="ARBA" id="ARBA00004554"/>
    </source>
</evidence>
<dbReference type="GO" id="GO:0006820">
    <property type="term" value="P:monoatomic anion transport"/>
    <property type="evidence" value="ECO:0007669"/>
    <property type="project" value="TreeGrafter"/>
</dbReference>
<evidence type="ECO:0000256" key="3">
    <source>
        <dbReference type="ARBA" id="ARBA00004638"/>
    </source>
</evidence>
<keyword evidence="10" id="KW-0770">Synapse</keyword>
<evidence type="ECO:0000256" key="9">
    <source>
        <dbReference type="ARBA" id="ARBA00022989"/>
    </source>
</evidence>
<evidence type="ECO:0000313" key="28">
    <source>
        <dbReference type="EMBL" id="CAH1100733.1"/>
    </source>
</evidence>
<feature type="transmembrane region" description="Helical" evidence="26">
    <location>
        <begin position="344"/>
        <end position="366"/>
    </location>
</feature>
<keyword evidence="12" id="KW-0325">Glycoprotein</keyword>
<evidence type="ECO:0000256" key="10">
    <source>
        <dbReference type="ARBA" id="ARBA00023018"/>
    </source>
</evidence>
<keyword evidence="11 26" id="KW-0472">Membrane</keyword>
<dbReference type="InterPro" id="IPR036259">
    <property type="entry name" value="MFS_trans_sf"/>
</dbReference>
<organism evidence="28 29">
    <name type="scientific">Psylliodes chrysocephalus</name>
    <dbReference type="NCBI Taxonomy" id="3402493"/>
    <lineage>
        <taxon>Eukaryota</taxon>
        <taxon>Metazoa</taxon>
        <taxon>Ecdysozoa</taxon>
        <taxon>Arthropoda</taxon>
        <taxon>Hexapoda</taxon>
        <taxon>Insecta</taxon>
        <taxon>Pterygota</taxon>
        <taxon>Neoptera</taxon>
        <taxon>Endopterygota</taxon>
        <taxon>Coleoptera</taxon>
        <taxon>Polyphaga</taxon>
        <taxon>Cucujiformia</taxon>
        <taxon>Chrysomeloidea</taxon>
        <taxon>Chrysomelidae</taxon>
        <taxon>Galerucinae</taxon>
        <taxon>Alticini</taxon>
        <taxon>Psylliodes</taxon>
    </lineage>
</organism>
<evidence type="ECO:0000256" key="14">
    <source>
        <dbReference type="ARBA" id="ARBA00023329"/>
    </source>
</evidence>
<comment type="catalytic activity">
    <reaction evidence="19">
        <text>L-glutamate(out) = L-glutamate(in)</text>
        <dbReference type="Rhea" id="RHEA:66336"/>
        <dbReference type="ChEBI" id="CHEBI:29985"/>
    </reaction>
    <physiologicalReaction direction="left-to-right" evidence="19">
        <dbReference type="Rhea" id="RHEA:66337"/>
    </physiologicalReaction>
</comment>
<dbReference type="GO" id="GO:0030672">
    <property type="term" value="C:synaptic vesicle membrane"/>
    <property type="evidence" value="ECO:0007669"/>
    <property type="project" value="UniProtKB-SubCell"/>
</dbReference>
<keyword evidence="7 26" id="KW-0812">Transmembrane</keyword>
<evidence type="ECO:0000313" key="29">
    <source>
        <dbReference type="Proteomes" id="UP001153636"/>
    </source>
</evidence>
<proteinExistence type="predicted"/>
<keyword evidence="14" id="KW-0968">Cytoplasmic vesicle</keyword>
<feature type="transmembrane region" description="Helical" evidence="26">
    <location>
        <begin position="402"/>
        <end position="425"/>
    </location>
</feature>
<comment type="catalytic activity">
    <reaction evidence="17">
        <text>N-acetylneuraminate(in) + H(+)(in) = N-acetylneuraminate(out) + H(+)(out)</text>
        <dbReference type="Rhea" id="RHEA:28987"/>
        <dbReference type="ChEBI" id="CHEBI:15378"/>
        <dbReference type="ChEBI" id="CHEBI:35418"/>
    </reaction>
    <physiologicalReaction direction="right-to-left" evidence="17">
        <dbReference type="Rhea" id="RHEA:28989"/>
    </physiologicalReaction>
</comment>
<comment type="catalytic activity">
    <reaction evidence="16">
        <text>L-aspartate(out) = L-aspartate(in)</text>
        <dbReference type="Rhea" id="RHEA:66332"/>
        <dbReference type="ChEBI" id="CHEBI:29991"/>
    </reaction>
    <physiologicalReaction direction="left-to-right" evidence="16">
        <dbReference type="Rhea" id="RHEA:66333"/>
    </physiologicalReaction>
</comment>
<dbReference type="InterPro" id="IPR050382">
    <property type="entry name" value="MFS_Na/Anion_cotransporter"/>
</dbReference>
<keyword evidence="8" id="KW-0769">Symport</keyword>
<evidence type="ECO:0000256" key="20">
    <source>
        <dbReference type="ARBA" id="ARBA00051612"/>
    </source>
</evidence>
<evidence type="ECO:0000256" key="26">
    <source>
        <dbReference type="SAM" id="Phobius"/>
    </source>
</evidence>
<dbReference type="GO" id="GO:0005765">
    <property type="term" value="C:lysosomal membrane"/>
    <property type="evidence" value="ECO:0007669"/>
    <property type="project" value="UniProtKB-SubCell"/>
</dbReference>
<comment type="subcellular location">
    <subcellularLocation>
        <location evidence="2">Basolateral cell membrane</location>
        <topology evidence="2">Multi-pass membrane protein</topology>
    </subcellularLocation>
    <subcellularLocation>
        <location evidence="3">Cytoplasmic vesicle</location>
        <location evidence="3">Secretory vesicle membrane</location>
        <topology evidence="3">Multi-pass membrane protein</topology>
    </subcellularLocation>
    <subcellularLocation>
        <location evidence="1">Cytoplasmic vesicle</location>
        <location evidence="1">Secretory vesicle</location>
        <location evidence="1">Synaptic vesicle membrane</location>
    </subcellularLocation>
    <subcellularLocation>
        <location evidence="4">Lysosome membrane</location>
    </subcellularLocation>
</comment>
<evidence type="ECO:0000256" key="18">
    <source>
        <dbReference type="ARBA" id="ARBA00051403"/>
    </source>
</evidence>
<dbReference type="Pfam" id="PF07690">
    <property type="entry name" value="MFS_1"/>
    <property type="match status" value="1"/>
</dbReference>
<keyword evidence="6" id="KW-1003">Cell membrane</keyword>
<evidence type="ECO:0000256" key="15">
    <source>
        <dbReference type="ARBA" id="ARBA00050101"/>
    </source>
</evidence>
<evidence type="ECO:0000256" key="5">
    <source>
        <dbReference type="ARBA" id="ARBA00022448"/>
    </source>
</evidence>